<sequence>MCNLWWPGGLGKVSTHAVVYARLIIEGQDHGVPGSVYEVVLRFTSSLFVCPLDKLKKFQNKIGGAADTVVYTVRQLNHIGARLFASCTVGVLISLLDKDSNAFEATIHGVQSSSMANMVADKLKLSNTPDKNVTVEDDINRGDCDLTPSPGFDR</sequence>
<dbReference type="Proteomes" id="UP000077755">
    <property type="component" value="Chromosome 8"/>
</dbReference>
<name>A0A175YM72_DAUCS</name>
<proteinExistence type="predicted"/>
<evidence type="ECO:0000313" key="1">
    <source>
        <dbReference type="EMBL" id="WOH12214.1"/>
    </source>
</evidence>
<dbReference type="Gene3D" id="2.40.110.10">
    <property type="entry name" value="Butyryl-CoA Dehydrogenase, subunit A, domain 2"/>
    <property type="match status" value="1"/>
</dbReference>
<dbReference type="GO" id="GO:0016627">
    <property type="term" value="F:oxidoreductase activity, acting on the CH-CH group of donors"/>
    <property type="evidence" value="ECO:0007669"/>
    <property type="project" value="InterPro"/>
</dbReference>
<reference evidence="1" key="2">
    <citation type="submission" date="2022-03" db="EMBL/GenBank/DDBJ databases">
        <title>Draft title - Genomic analysis of global carrot germplasm unveils the trajectory of domestication and the origin of high carotenoid orange carrot.</title>
        <authorList>
            <person name="Iorizzo M."/>
            <person name="Ellison S."/>
            <person name="Senalik D."/>
            <person name="Macko-Podgorni A."/>
            <person name="Grzebelus D."/>
            <person name="Bostan H."/>
            <person name="Rolling W."/>
            <person name="Curaba J."/>
            <person name="Simon P."/>
        </authorList>
    </citation>
    <scope>NUCLEOTIDE SEQUENCE</scope>
    <source>
        <tissue evidence="1">Leaf</tissue>
    </source>
</reference>
<dbReference type="Gramene" id="KZM84816">
    <property type="protein sequence ID" value="KZM84816"/>
    <property type="gene ID" value="DCAR_027762"/>
</dbReference>
<dbReference type="EMBL" id="CP093350">
    <property type="protein sequence ID" value="WOH12214.1"/>
    <property type="molecule type" value="Genomic_DNA"/>
</dbReference>
<evidence type="ECO:0000313" key="2">
    <source>
        <dbReference type="Proteomes" id="UP000077755"/>
    </source>
</evidence>
<accession>A0A175YM72</accession>
<dbReference type="AlphaFoldDB" id="A0A175YM72"/>
<keyword evidence="2" id="KW-1185">Reference proteome</keyword>
<organism evidence="1 2">
    <name type="scientific">Daucus carota subsp. sativus</name>
    <name type="common">Carrot</name>
    <dbReference type="NCBI Taxonomy" id="79200"/>
    <lineage>
        <taxon>Eukaryota</taxon>
        <taxon>Viridiplantae</taxon>
        <taxon>Streptophyta</taxon>
        <taxon>Embryophyta</taxon>
        <taxon>Tracheophyta</taxon>
        <taxon>Spermatophyta</taxon>
        <taxon>Magnoliopsida</taxon>
        <taxon>eudicotyledons</taxon>
        <taxon>Gunneridae</taxon>
        <taxon>Pentapetalae</taxon>
        <taxon>asterids</taxon>
        <taxon>campanulids</taxon>
        <taxon>Apiales</taxon>
        <taxon>Apiaceae</taxon>
        <taxon>Apioideae</taxon>
        <taxon>Scandiceae</taxon>
        <taxon>Daucinae</taxon>
        <taxon>Daucus</taxon>
        <taxon>Daucus sect. Daucus</taxon>
    </lineage>
</organism>
<reference evidence="1" key="1">
    <citation type="journal article" date="2016" name="Nat. Genet.">
        <title>A high-quality carrot genome assembly provides new insights into carotenoid accumulation and asterid genome evolution.</title>
        <authorList>
            <person name="Iorizzo M."/>
            <person name="Ellison S."/>
            <person name="Senalik D."/>
            <person name="Zeng P."/>
            <person name="Satapoomin P."/>
            <person name="Huang J."/>
            <person name="Bowman M."/>
            <person name="Iovene M."/>
            <person name="Sanseverino W."/>
            <person name="Cavagnaro P."/>
            <person name="Yildiz M."/>
            <person name="Macko-Podgorni A."/>
            <person name="Moranska E."/>
            <person name="Grzebelus E."/>
            <person name="Grzebelus D."/>
            <person name="Ashrafi H."/>
            <person name="Zheng Z."/>
            <person name="Cheng S."/>
            <person name="Spooner D."/>
            <person name="Van Deynze A."/>
            <person name="Simon P."/>
        </authorList>
    </citation>
    <scope>NUCLEOTIDE SEQUENCE</scope>
    <source>
        <tissue evidence="1">Leaf</tissue>
    </source>
</reference>
<dbReference type="InterPro" id="IPR046373">
    <property type="entry name" value="Acyl-CoA_Oxase/DH_mid-dom_sf"/>
</dbReference>
<gene>
    <name evidence="1" type="ORF">DCAR_0831715</name>
</gene>
<protein>
    <submittedName>
        <fullName evidence="1">Uncharacterized protein</fullName>
    </submittedName>
</protein>